<dbReference type="GO" id="GO:0000156">
    <property type="term" value="F:phosphorelay response regulator activity"/>
    <property type="evidence" value="ECO:0007669"/>
    <property type="project" value="InterPro"/>
</dbReference>
<evidence type="ECO:0000256" key="7">
    <source>
        <dbReference type="PROSITE-ProRule" id="PRU00169"/>
    </source>
</evidence>
<evidence type="ECO:0000259" key="9">
    <source>
        <dbReference type="PROSITE" id="PS50930"/>
    </source>
</evidence>
<gene>
    <name evidence="10" type="ordered locus">Clocel_0854</name>
</gene>
<dbReference type="GO" id="GO:0003677">
    <property type="term" value="F:DNA binding"/>
    <property type="evidence" value="ECO:0007669"/>
    <property type="project" value="InterPro"/>
</dbReference>
<dbReference type="PANTHER" id="PTHR37299">
    <property type="entry name" value="TRANSCRIPTIONAL REGULATOR-RELATED"/>
    <property type="match status" value="1"/>
</dbReference>
<dbReference type="AlphaFoldDB" id="D9SSM7"/>
<evidence type="ECO:0000313" key="10">
    <source>
        <dbReference type="EMBL" id="ADL50624.1"/>
    </source>
</evidence>
<dbReference type="InterPro" id="IPR001789">
    <property type="entry name" value="Sig_transdc_resp-reg_receiver"/>
</dbReference>
<comment type="function">
    <text evidence="5">May play the central regulatory role in sporulation. It may be an element of the effector pathway responsible for the activation of sporulation genes in response to nutritional stress. Spo0A may act in concert with spo0H (a sigma factor) to control the expression of some genes that are critical to the sporulation process.</text>
</comment>
<evidence type="ECO:0000256" key="1">
    <source>
        <dbReference type="ARBA" id="ARBA00018672"/>
    </source>
</evidence>
<name>D9SSM7_CLOC7</name>
<dbReference type="HOGENOM" id="CLU_000445_14_2_9"/>
<dbReference type="PROSITE" id="PS50930">
    <property type="entry name" value="HTH_LYTTR"/>
    <property type="match status" value="1"/>
</dbReference>
<feature type="domain" description="Response regulatory" evidence="8">
    <location>
        <begin position="6"/>
        <end position="131"/>
    </location>
</feature>
<keyword evidence="4" id="KW-0010">Activator</keyword>
<dbReference type="Proteomes" id="UP000002730">
    <property type="component" value="Chromosome"/>
</dbReference>
<accession>D9SSM7</accession>
<feature type="domain" description="HTH LytTR-type" evidence="9">
    <location>
        <begin position="144"/>
        <end position="248"/>
    </location>
</feature>
<dbReference type="SMART" id="SM00850">
    <property type="entry name" value="LytTR"/>
    <property type="match status" value="1"/>
</dbReference>
<dbReference type="KEGG" id="ccb:Clocel_0854"/>
<dbReference type="SMART" id="SM00448">
    <property type="entry name" value="REC"/>
    <property type="match status" value="1"/>
</dbReference>
<evidence type="ECO:0000256" key="5">
    <source>
        <dbReference type="ARBA" id="ARBA00024867"/>
    </source>
</evidence>
<dbReference type="InterPro" id="IPR046947">
    <property type="entry name" value="LytR-like"/>
</dbReference>
<sequence>MVISLNIIICEDNKEYIKQISKVVKLVFEESGLECNIKAFNIYEEAIKYIKSLNSYEDCLYILDIDLKQDKNGLSLGREIRNIDEYKGEIIYVTSYVHQMQSVFKYKLKILDFIDKGFDMESSIKEALNVYIKIYKDKIENESLIFKVGGNVFIIKPSDIICIETDKSKKKVIVYTIKNEISVNLTLKEVQEKLSNQFVQIHRSIIVNKEHIKKIEYINDDLYVVLTGGMKEIVSKRREKEIKACIIQ</sequence>
<dbReference type="EMBL" id="CP002160">
    <property type="protein sequence ID" value="ADL50624.1"/>
    <property type="molecule type" value="Genomic_DNA"/>
</dbReference>
<dbReference type="Pfam" id="PF04397">
    <property type="entry name" value="LytTR"/>
    <property type="match status" value="1"/>
</dbReference>
<dbReference type="SUPFAM" id="SSF52172">
    <property type="entry name" value="CheY-like"/>
    <property type="match status" value="1"/>
</dbReference>
<evidence type="ECO:0000256" key="3">
    <source>
        <dbReference type="ARBA" id="ARBA00023012"/>
    </source>
</evidence>
<reference evidence="10 11" key="1">
    <citation type="submission" date="2010-08" db="EMBL/GenBank/DDBJ databases">
        <title>Complete sequence of Clostridium cellulovorans 743B.</title>
        <authorList>
            <consortium name="US DOE Joint Genome Institute"/>
            <person name="Lucas S."/>
            <person name="Copeland A."/>
            <person name="Lapidus A."/>
            <person name="Cheng J.-F."/>
            <person name="Bruce D."/>
            <person name="Goodwin L."/>
            <person name="Pitluck S."/>
            <person name="Chertkov O."/>
            <person name="Detter J.C."/>
            <person name="Han C."/>
            <person name="Tapia R."/>
            <person name="Land M."/>
            <person name="Hauser L."/>
            <person name="Chang Y.-J."/>
            <person name="Jeffries C."/>
            <person name="Kyrpides N."/>
            <person name="Ivanova N."/>
            <person name="Mikhailova N."/>
            <person name="Hemme C.L."/>
            <person name="Woyke T."/>
        </authorList>
    </citation>
    <scope>NUCLEOTIDE SEQUENCE [LARGE SCALE GENOMIC DNA]</scope>
    <source>
        <strain evidence="11">ATCC 35296 / DSM 3052 / OCM 3 / 743B</strain>
    </source>
</reference>
<proteinExistence type="predicted"/>
<evidence type="ECO:0000256" key="2">
    <source>
        <dbReference type="ARBA" id="ARBA00022490"/>
    </source>
</evidence>
<dbReference type="InterPro" id="IPR011006">
    <property type="entry name" value="CheY-like_superfamily"/>
</dbReference>
<keyword evidence="2" id="KW-0963">Cytoplasm</keyword>
<keyword evidence="3" id="KW-0902">Two-component regulatory system</keyword>
<protein>
    <recommendedName>
        <fullName evidence="1">Stage 0 sporulation protein A homolog</fullName>
    </recommendedName>
</protein>
<evidence type="ECO:0000256" key="6">
    <source>
        <dbReference type="ARBA" id="ARBA00037164"/>
    </source>
</evidence>
<evidence type="ECO:0000313" key="11">
    <source>
        <dbReference type="Proteomes" id="UP000002730"/>
    </source>
</evidence>
<evidence type="ECO:0000259" key="8">
    <source>
        <dbReference type="PROSITE" id="PS50110"/>
    </source>
</evidence>
<organism evidence="10 11">
    <name type="scientific">Clostridium cellulovorans (strain ATCC 35296 / DSM 3052 / OCM 3 / 743B)</name>
    <dbReference type="NCBI Taxonomy" id="573061"/>
    <lineage>
        <taxon>Bacteria</taxon>
        <taxon>Bacillati</taxon>
        <taxon>Bacillota</taxon>
        <taxon>Clostridia</taxon>
        <taxon>Eubacteriales</taxon>
        <taxon>Clostridiaceae</taxon>
        <taxon>Clostridium</taxon>
    </lineage>
</organism>
<dbReference type="eggNOG" id="COG3279">
    <property type="taxonomic scope" value="Bacteria"/>
</dbReference>
<dbReference type="PROSITE" id="PS50110">
    <property type="entry name" value="RESPONSE_REGULATORY"/>
    <property type="match status" value="1"/>
</dbReference>
<feature type="modified residue" description="4-aspartylphosphate" evidence="7">
    <location>
        <position position="64"/>
    </location>
</feature>
<keyword evidence="11" id="KW-1185">Reference proteome</keyword>
<dbReference type="STRING" id="573061.Clocel_0854"/>
<dbReference type="Gene3D" id="3.40.50.2300">
    <property type="match status" value="1"/>
</dbReference>
<comment type="function">
    <text evidence="6">Required for high-level post-exponential phase expression of a series of secreted proteins.</text>
</comment>
<dbReference type="Gene3D" id="2.40.50.1020">
    <property type="entry name" value="LytTr DNA-binding domain"/>
    <property type="match status" value="1"/>
</dbReference>
<dbReference type="InterPro" id="IPR007492">
    <property type="entry name" value="LytTR_DNA-bd_dom"/>
</dbReference>
<dbReference type="Pfam" id="PF00072">
    <property type="entry name" value="Response_reg"/>
    <property type="match status" value="1"/>
</dbReference>
<dbReference type="PANTHER" id="PTHR37299:SF3">
    <property type="entry name" value="STAGE 0 SPORULATION PROTEIN A HOMOLOG"/>
    <property type="match status" value="1"/>
</dbReference>
<evidence type="ECO:0000256" key="4">
    <source>
        <dbReference type="ARBA" id="ARBA00023159"/>
    </source>
</evidence>
<keyword evidence="7" id="KW-0597">Phosphoprotein</keyword>